<gene>
    <name evidence="2" type="primary">TBLA0B04750</name>
    <name evidence="2" type="ORF">TBLA_0B04750</name>
</gene>
<dbReference type="Pfam" id="PF04120">
    <property type="entry name" value="Iron_permease"/>
    <property type="match status" value="1"/>
</dbReference>
<dbReference type="OMA" id="WQVVMQD"/>
<dbReference type="EMBL" id="HE806317">
    <property type="protein sequence ID" value="CCH59310.1"/>
    <property type="molecule type" value="Genomic_DNA"/>
</dbReference>
<keyword evidence="1" id="KW-1133">Transmembrane helix</keyword>
<dbReference type="GO" id="GO:0015677">
    <property type="term" value="P:copper ion import"/>
    <property type="evidence" value="ECO:0007669"/>
    <property type="project" value="EnsemblFungi"/>
</dbReference>
<feature type="transmembrane region" description="Helical" evidence="1">
    <location>
        <begin position="275"/>
        <end position="295"/>
    </location>
</feature>
<evidence type="ECO:0000313" key="2">
    <source>
        <dbReference type="EMBL" id="CCH59310.1"/>
    </source>
</evidence>
<feature type="transmembrane region" description="Helical" evidence="1">
    <location>
        <begin position="510"/>
        <end position="536"/>
    </location>
</feature>
<dbReference type="KEGG" id="tbl:TBLA_0B04750"/>
<dbReference type="eggNOG" id="ENOG502QRCK">
    <property type="taxonomic scope" value="Eukaryota"/>
</dbReference>
<organism evidence="2 3">
    <name type="scientific">Henningerozyma blattae (strain ATCC 34711 / CBS 6284 / DSM 70876 / NBRC 10599 / NRRL Y-10934 / UCD 77-7)</name>
    <name type="common">Yeast</name>
    <name type="synonym">Tetrapisispora blattae</name>
    <dbReference type="NCBI Taxonomy" id="1071380"/>
    <lineage>
        <taxon>Eukaryota</taxon>
        <taxon>Fungi</taxon>
        <taxon>Dikarya</taxon>
        <taxon>Ascomycota</taxon>
        <taxon>Saccharomycotina</taxon>
        <taxon>Saccharomycetes</taxon>
        <taxon>Saccharomycetales</taxon>
        <taxon>Saccharomycetaceae</taxon>
        <taxon>Henningerozyma</taxon>
    </lineage>
</organism>
<evidence type="ECO:0000313" key="3">
    <source>
        <dbReference type="Proteomes" id="UP000002866"/>
    </source>
</evidence>
<dbReference type="InParanoid" id="I2GYV8"/>
<dbReference type="InterPro" id="IPR007251">
    <property type="entry name" value="Iron_permease_Fet4"/>
</dbReference>
<dbReference type="AlphaFoldDB" id="I2GYV8"/>
<dbReference type="Proteomes" id="UP000002866">
    <property type="component" value="Chromosome 2"/>
</dbReference>
<dbReference type="STRING" id="1071380.I2GYV8"/>
<reference evidence="2 3" key="1">
    <citation type="journal article" date="2011" name="Proc. Natl. Acad. Sci. U.S.A.">
        <title>Evolutionary erosion of yeast sex chromosomes by mating-type switching accidents.</title>
        <authorList>
            <person name="Gordon J.L."/>
            <person name="Armisen D."/>
            <person name="Proux-Wera E."/>
            <person name="Oheigeartaigh S.S."/>
            <person name="Byrne K.P."/>
            <person name="Wolfe K.H."/>
        </authorList>
    </citation>
    <scope>NUCLEOTIDE SEQUENCE [LARGE SCALE GENOMIC DNA]</scope>
    <source>
        <strain evidence="3">ATCC 34711 / CBS 6284 / DSM 70876 / NBRC 10599 / NRRL Y-10934 / UCD 77-7</strain>
    </source>
</reference>
<name>I2GYV8_HENB6</name>
<dbReference type="GO" id="GO:0005375">
    <property type="term" value="F:copper ion transmembrane transporter activity"/>
    <property type="evidence" value="ECO:0007669"/>
    <property type="project" value="EnsemblFungi"/>
</dbReference>
<proteinExistence type="predicted"/>
<evidence type="ECO:0008006" key="4">
    <source>
        <dbReference type="Google" id="ProtNLM"/>
    </source>
</evidence>
<sequence length="595" mass="68513">MGKFLEFFSNPGQRPAIFHRAPLIAYEGHDINPNLTSSDSNVEDNTVAFVESDDNKEQIQYTVHEKEEHSERVICHSEDEFDDKKSNINVDETMSVSSDSDNTTKNFQIAEVMVHKKGDITSSIGFTGLEKGLTDKTLDKLVYFAGSQAMFILMWTILIIWIVLGGVYRAPDVWQVVMQDGQSIQCYIWDTLLMRQQLMSTHEQVLVCASLRSRLLAFKEFILRRKNSEEQDDETVNEEDMLNLELNESDMAGDIPMETWYDKLATLSSEWQGSLYFIIIYWLGVIVWIACGVIPSNAGNNPPYTGETTGKNPRLQKFSNTWQMYINTATAVALLISSTFLQNIRARHDIFIGRYLSSVYDVDRMIDLKLRNYFNDFHTPNPVIEVPEQKRSWSEKHIDTYADVIGTGFGIIITIVAFAVWVGIGNTLHWDDDWWLIIGTYTGLMGFLDGFVIRNVYFRIMRTEEEQFELVANADVELMELVGITCPEEYRYQEFDRNMKSIGYRISKTMNYFCSTTFSVYVSIAVIVGLICAASGMRWSTMGQLICNTPTMIIEEFFLLVLLQAHNWADKQRRMEVSALLARRKIILNYVERYF</sequence>
<feature type="transmembrane region" description="Helical" evidence="1">
    <location>
        <begin position="322"/>
        <end position="341"/>
    </location>
</feature>
<feature type="transmembrane region" description="Helical" evidence="1">
    <location>
        <begin position="141"/>
        <end position="164"/>
    </location>
</feature>
<dbReference type="GO" id="GO:0006829">
    <property type="term" value="P:zinc ion transport"/>
    <property type="evidence" value="ECO:0007669"/>
    <property type="project" value="EnsemblFungi"/>
</dbReference>
<feature type="transmembrane region" description="Helical" evidence="1">
    <location>
        <begin position="400"/>
        <end position="422"/>
    </location>
</feature>
<dbReference type="RefSeq" id="XP_004178829.1">
    <property type="nucleotide sequence ID" value="XM_004178781.1"/>
</dbReference>
<dbReference type="GO" id="GO:0005886">
    <property type="term" value="C:plasma membrane"/>
    <property type="evidence" value="ECO:0007669"/>
    <property type="project" value="EnsemblFungi"/>
</dbReference>
<evidence type="ECO:0000256" key="1">
    <source>
        <dbReference type="SAM" id="Phobius"/>
    </source>
</evidence>
<keyword evidence="3" id="KW-1185">Reference proteome</keyword>
<dbReference type="GO" id="GO:0005381">
    <property type="term" value="F:iron ion transmembrane transporter activity"/>
    <property type="evidence" value="ECO:0007669"/>
    <property type="project" value="EnsemblFungi"/>
</dbReference>
<keyword evidence="1" id="KW-0812">Transmembrane</keyword>
<dbReference type="GeneID" id="14494152"/>
<accession>I2GYV8</accession>
<keyword evidence="1" id="KW-0472">Membrane</keyword>
<dbReference type="OrthoDB" id="2224262at2759"/>
<dbReference type="HOGENOM" id="CLU_028340_0_0_1"/>
<feature type="transmembrane region" description="Helical" evidence="1">
    <location>
        <begin position="434"/>
        <end position="453"/>
    </location>
</feature>
<feature type="transmembrane region" description="Helical" evidence="1">
    <location>
        <begin position="542"/>
        <end position="565"/>
    </location>
</feature>
<dbReference type="FunCoup" id="I2GYV8">
    <property type="interactions" value="285"/>
</dbReference>
<protein>
    <recommendedName>
        <fullName evidence="4">Low-affinity Fe(2+) transport protein</fullName>
    </recommendedName>
</protein>